<organism evidence="4 5">
    <name type="scientific">Algoriphagus locisalis</name>
    <dbReference type="NCBI Taxonomy" id="305507"/>
    <lineage>
        <taxon>Bacteria</taxon>
        <taxon>Pseudomonadati</taxon>
        <taxon>Bacteroidota</taxon>
        <taxon>Cytophagia</taxon>
        <taxon>Cytophagales</taxon>
        <taxon>Cyclobacteriaceae</taxon>
        <taxon>Algoriphagus</taxon>
    </lineage>
</organism>
<evidence type="ECO:0000256" key="2">
    <source>
        <dbReference type="ARBA" id="ARBA00023180"/>
    </source>
</evidence>
<dbReference type="RefSeq" id="WP_091691424.1">
    <property type="nucleotide sequence ID" value="NZ_FPBF01000001.1"/>
</dbReference>
<reference evidence="5" key="1">
    <citation type="submission" date="2016-10" db="EMBL/GenBank/DDBJ databases">
        <authorList>
            <person name="Varghese N."/>
            <person name="Submissions S."/>
        </authorList>
    </citation>
    <scope>NUCLEOTIDE SEQUENCE [LARGE SCALE GENOMIC DNA]</scope>
    <source>
        <strain evidence="5">DSM 23445</strain>
    </source>
</reference>
<sequence length="286" mass="33093">MNKSVDFLVIGVQKGATSWLYQCLSDHPEISVPIKKKEIEYLGGELWKARGDDWYLSLIPNIEGKVSGDVSVEYIFDSTSAEILKEKFPNVKLILSLRNPQERAISAFFWYLRKGKIDISDNISTFFNREIEMYSIGRSSTDILSRGIYYDQICRYLEFFSSHQLKIVLFDEIENSPQTVMSNIYSFLGVDTNFVSHSIDTAPKRNSFNQLSIYLENKFPNSKVISKLVDLINQSIKVNMRTKNDLIKDSFYLTDFYSSHIQDILSLPNDIISISQKELIKKNWLK</sequence>
<gene>
    <name evidence="4" type="ORF">SAMN04489724_0829</name>
</gene>
<dbReference type="SUPFAM" id="SSF52540">
    <property type="entry name" value="P-loop containing nucleoside triphosphate hydrolases"/>
    <property type="match status" value="1"/>
</dbReference>
<dbReference type="GO" id="GO:0008146">
    <property type="term" value="F:sulfotransferase activity"/>
    <property type="evidence" value="ECO:0007669"/>
    <property type="project" value="InterPro"/>
</dbReference>
<dbReference type="Gene3D" id="3.40.50.300">
    <property type="entry name" value="P-loop containing nucleotide triphosphate hydrolases"/>
    <property type="match status" value="1"/>
</dbReference>
<dbReference type="PANTHER" id="PTHR10605:SF56">
    <property type="entry name" value="BIFUNCTIONAL HEPARAN SULFATE N-DEACETYLASE_N-SULFOTRANSFERASE"/>
    <property type="match status" value="1"/>
</dbReference>
<keyword evidence="1 4" id="KW-0808">Transferase</keyword>
<dbReference type="STRING" id="305507.SAMN04489724_0829"/>
<dbReference type="InterPro" id="IPR000863">
    <property type="entry name" value="Sulfotransferase_dom"/>
</dbReference>
<dbReference type="EMBL" id="FPBF01000001">
    <property type="protein sequence ID" value="SFT45565.1"/>
    <property type="molecule type" value="Genomic_DNA"/>
</dbReference>
<dbReference type="PANTHER" id="PTHR10605">
    <property type="entry name" value="HEPARAN SULFATE SULFOTRANSFERASE"/>
    <property type="match status" value="1"/>
</dbReference>
<dbReference type="Proteomes" id="UP000199673">
    <property type="component" value="Unassembled WGS sequence"/>
</dbReference>
<evidence type="ECO:0000256" key="1">
    <source>
        <dbReference type="ARBA" id="ARBA00022679"/>
    </source>
</evidence>
<dbReference type="Pfam" id="PF00685">
    <property type="entry name" value="Sulfotransfer_1"/>
    <property type="match status" value="1"/>
</dbReference>
<dbReference type="InterPro" id="IPR037359">
    <property type="entry name" value="NST/OST"/>
</dbReference>
<dbReference type="OrthoDB" id="981508at2"/>
<feature type="domain" description="Sulfotransferase" evidence="3">
    <location>
        <begin position="6"/>
        <end position="215"/>
    </location>
</feature>
<keyword evidence="2" id="KW-0325">Glycoprotein</keyword>
<evidence type="ECO:0000259" key="3">
    <source>
        <dbReference type="Pfam" id="PF00685"/>
    </source>
</evidence>
<accession>A0A1I6Y4I0</accession>
<evidence type="ECO:0000313" key="4">
    <source>
        <dbReference type="EMBL" id="SFT45565.1"/>
    </source>
</evidence>
<dbReference type="AlphaFoldDB" id="A0A1I6Y4I0"/>
<protein>
    <submittedName>
        <fullName evidence="4">Sulfotransferase domain-containing protein</fullName>
    </submittedName>
</protein>
<evidence type="ECO:0000313" key="5">
    <source>
        <dbReference type="Proteomes" id="UP000199673"/>
    </source>
</evidence>
<dbReference type="InterPro" id="IPR027417">
    <property type="entry name" value="P-loop_NTPase"/>
</dbReference>
<name>A0A1I6Y4I0_9BACT</name>
<keyword evidence="5" id="KW-1185">Reference proteome</keyword>
<proteinExistence type="predicted"/>